<name>A0ABT9G085_LEPDI</name>
<dbReference type="RefSeq" id="WP_305748446.1">
    <property type="nucleotide sequence ID" value="NZ_JAUZEE010000002.1"/>
</dbReference>
<organism evidence="2 3">
    <name type="scientific">Leptothrix discophora</name>
    <dbReference type="NCBI Taxonomy" id="89"/>
    <lineage>
        <taxon>Bacteria</taxon>
        <taxon>Pseudomonadati</taxon>
        <taxon>Pseudomonadota</taxon>
        <taxon>Betaproteobacteria</taxon>
        <taxon>Burkholderiales</taxon>
        <taxon>Sphaerotilaceae</taxon>
        <taxon>Leptothrix</taxon>
    </lineage>
</organism>
<reference evidence="2 3" key="1">
    <citation type="submission" date="2023-08" db="EMBL/GenBank/DDBJ databases">
        <authorList>
            <person name="Roldan D.M."/>
            <person name="Menes R.J."/>
        </authorList>
    </citation>
    <scope>NUCLEOTIDE SEQUENCE [LARGE SCALE GENOMIC DNA]</scope>
    <source>
        <strain evidence="2 3">CCM 2812</strain>
    </source>
</reference>
<evidence type="ECO:0000313" key="3">
    <source>
        <dbReference type="Proteomes" id="UP001235760"/>
    </source>
</evidence>
<gene>
    <name evidence="2" type="ORF">Q8X39_04535</name>
</gene>
<keyword evidence="1" id="KW-0472">Membrane</keyword>
<keyword evidence="1" id="KW-0812">Transmembrane</keyword>
<accession>A0ABT9G085</accession>
<proteinExistence type="predicted"/>
<comment type="caution">
    <text evidence="2">The sequence shown here is derived from an EMBL/GenBank/DDBJ whole genome shotgun (WGS) entry which is preliminary data.</text>
</comment>
<evidence type="ECO:0000313" key="2">
    <source>
        <dbReference type="EMBL" id="MDP4299890.1"/>
    </source>
</evidence>
<feature type="transmembrane region" description="Helical" evidence="1">
    <location>
        <begin position="6"/>
        <end position="30"/>
    </location>
</feature>
<protein>
    <submittedName>
        <fullName evidence="2">Uncharacterized protein</fullName>
    </submittedName>
</protein>
<dbReference type="EMBL" id="JAUZEE010000002">
    <property type="protein sequence ID" value="MDP4299890.1"/>
    <property type="molecule type" value="Genomic_DNA"/>
</dbReference>
<keyword evidence="1" id="KW-1133">Transmembrane helix</keyword>
<dbReference type="Proteomes" id="UP001235760">
    <property type="component" value="Unassembled WGS sequence"/>
</dbReference>
<evidence type="ECO:0000256" key="1">
    <source>
        <dbReference type="SAM" id="Phobius"/>
    </source>
</evidence>
<sequence length="46" mass="5095">MLTDNILNVLGLVFVAYCVGLFVIFSIGYLSLGRVESDDELEEPDD</sequence>
<keyword evidence="3" id="KW-1185">Reference proteome</keyword>